<dbReference type="Pfam" id="PF04290">
    <property type="entry name" value="DctQ"/>
    <property type="match status" value="1"/>
</dbReference>
<reference evidence="11 12" key="1">
    <citation type="submission" date="2021-06" db="EMBL/GenBank/DDBJ databases">
        <title>Bacillus sp. RD4P76, an endophyte from a halophyte.</title>
        <authorList>
            <person name="Sun J.-Q."/>
        </authorList>
    </citation>
    <scope>NUCLEOTIDE SEQUENCE [LARGE SCALE GENOMIC DNA]</scope>
    <source>
        <strain evidence="11 12">CGMCC 1.15917</strain>
    </source>
</reference>
<keyword evidence="6 9" id="KW-1133">Transmembrane helix</keyword>
<dbReference type="Proteomes" id="UP000784880">
    <property type="component" value="Unassembled WGS sequence"/>
</dbReference>
<evidence type="ECO:0000256" key="3">
    <source>
        <dbReference type="ARBA" id="ARBA00022475"/>
    </source>
</evidence>
<keyword evidence="5 9" id="KW-0812">Transmembrane</keyword>
<evidence type="ECO:0000256" key="7">
    <source>
        <dbReference type="ARBA" id="ARBA00023136"/>
    </source>
</evidence>
<keyword evidence="3" id="KW-1003">Cell membrane</keyword>
<evidence type="ECO:0000256" key="8">
    <source>
        <dbReference type="ARBA" id="ARBA00038436"/>
    </source>
</evidence>
<dbReference type="EMBL" id="JAHQCS010000102">
    <property type="protein sequence ID" value="MBU9712558.1"/>
    <property type="molecule type" value="Genomic_DNA"/>
</dbReference>
<feature type="transmembrane region" description="Helical" evidence="9">
    <location>
        <begin position="14"/>
        <end position="37"/>
    </location>
</feature>
<dbReference type="RefSeq" id="WP_217066736.1">
    <property type="nucleotide sequence ID" value="NZ_JAHQCS010000102.1"/>
</dbReference>
<evidence type="ECO:0000259" key="10">
    <source>
        <dbReference type="Pfam" id="PF04290"/>
    </source>
</evidence>
<keyword evidence="7 9" id="KW-0472">Membrane</keyword>
<accession>A0ABS6JFY5</accession>
<feature type="transmembrane region" description="Helical" evidence="9">
    <location>
        <begin position="85"/>
        <end position="105"/>
    </location>
</feature>
<evidence type="ECO:0000256" key="4">
    <source>
        <dbReference type="ARBA" id="ARBA00022519"/>
    </source>
</evidence>
<feature type="transmembrane region" description="Helical" evidence="9">
    <location>
        <begin position="43"/>
        <end position="64"/>
    </location>
</feature>
<comment type="caution">
    <text evidence="11">The sequence shown here is derived from an EMBL/GenBank/DDBJ whole genome shotgun (WGS) entry which is preliminary data.</text>
</comment>
<keyword evidence="4" id="KW-0997">Cell inner membrane</keyword>
<evidence type="ECO:0000256" key="5">
    <source>
        <dbReference type="ARBA" id="ARBA00022692"/>
    </source>
</evidence>
<dbReference type="PANTHER" id="PTHR35011:SF2">
    <property type="entry name" value="2,3-DIKETO-L-GULONATE TRAP TRANSPORTER SMALL PERMEASE PROTEIN YIAM"/>
    <property type="match status" value="1"/>
</dbReference>
<evidence type="ECO:0000256" key="2">
    <source>
        <dbReference type="ARBA" id="ARBA00022448"/>
    </source>
</evidence>
<comment type="similarity">
    <text evidence="8">Belongs to the TRAP transporter small permease family.</text>
</comment>
<evidence type="ECO:0000313" key="12">
    <source>
        <dbReference type="Proteomes" id="UP000784880"/>
    </source>
</evidence>
<comment type="subcellular location">
    <subcellularLocation>
        <location evidence="1">Cell inner membrane</location>
        <topology evidence="1">Multi-pass membrane protein</topology>
    </subcellularLocation>
</comment>
<evidence type="ECO:0000256" key="6">
    <source>
        <dbReference type="ARBA" id="ARBA00022989"/>
    </source>
</evidence>
<proteinExistence type="inferred from homology"/>
<feature type="domain" description="Tripartite ATP-independent periplasmic transporters DctQ component" evidence="10">
    <location>
        <begin position="25"/>
        <end position="153"/>
    </location>
</feature>
<keyword evidence="12" id="KW-1185">Reference proteome</keyword>
<evidence type="ECO:0000256" key="1">
    <source>
        <dbReference type="ARBA" id="ARBA00004429"/>
    </source>
</evidence>
<keyword evidence="2" id="KW-0813">Transport</keyword>
<name>A0ABS6JFY5_9BACI</name>
<dbReference type="InterPro" id="IPR007387">
    <property type="entry name" value="TRAP_DctQ"/>
</dbReference>
<gene>
    <name evidence="11" type="ORF">KS419_12480</name>
</gene>
<dbReference type="InterPro" id="IPR055348">
    <property type="entry name" value="DctQ"/>
</dbReference>
<evidence type="ECO:0000313" key="11">
    <source>
        <dbReference type="EMBL" id="MBU9712558.1"/>
    </source>
</evidence>
<evidence type="ECO:0000256" key="9">
    <source>
        <dbReference type="SAM" id="Phobius"/>
    </source>
</evidence>
<protein>
    <submittedName>
        <fullName evidence="11">TRAP transporter small permease</fullName>
    </submittedName>
</protein>
<dbReference type="PANTHER" id="PTHR35011">
    <property type="entry name" value="2,3-DIKETO-L-GULONATE TRAP TRANSPORTER SMALL PERMEASE PROTEIN YIAM"/>
    <property type="match status" value="1"/>
</dbReference>
<organism evidence="11 12">
    <name type="scientific">Evansella tamaricis</name>
    <dbReference type="NCBI Taxonomy" id="2069301"/>
    <lineage>
        <taxon>Bacteria</taxon>
        <taxon>Bacillati</taxon>
        <taxon>Bacillota</taxon>
        <taxon>Bacilli</taxon>
        <taxon>Bacillales</taxon>
        <taxon>Bacillaceae</taxon>
        <taxon>Evansella</taxon>
    </lineage>
</organism>
<feature type="transmembrane region" description="Helical" evidence="9">
    <location>
        <begin position="125"/>
        <end position="143"/>
    </location>
</feature>
<sequence length="159" mass="18108">MDRAKKWWALTEDLLAGTFLTVGITLILYGALMRYVFSDPKAWVMEISTYSIVWGVLLGVPIAWRNNQHIRIDILYDKLSGSKQRLMDIFSNGVCVIFCIAFTYYGLQLVIERYPSGMTSMDVGIPMWIVYLVLPISGFLFLLRSVEKLVIALKGEGEK</sequence>